<dbReference type="Pfam" id="PF00072">
    <property type="entry name" value="Response_reg"/>
    <property type="match status" value="1"/>
</dbReference>
<protein>
    <recommendedName>
        <fullName evidence="10">DNA-binding response regulator</fullName>
    </recommendedName>
</protein>
<dbReference type="Pfam" id="PF00196">
    <property type="entry name" value="GerE"/>
    <property type="match status" value="1"/>
</dbReference>
<dbReference type="GO" id="GO:0006355">
    <property type="term" value="P:regulation of DNA-templated transcription"/>
    <property type="evidence" value="ECO:0007669"/>
    <property type="project" value="InterPro"/>
</dbReference>
<dbReference type="STRING" id="285458.BGM19_33730"/>
<dbReference type="PANTHER" id="PTHR43214:SF24">
    <property type="entry name" value="TRANSCRIPTIONAL REGULATORY PROTEIN NARL-RELATED"/>
    <property type="match status" value="1"/>
</dbReference>
<keyword evidence="9" id="KW-1185">Reference proteome</keyword>
<keyword evidence="4" id="KW-0804">Transcription</keyword>
<dbReference type="PROSITE" id="PS50043">
    <property type="entry name" value="HTH_LUXR_2"/>
    <property type="match status" value="1"/>
</dbReference>
<dbReference type="SMART" id="SM00421">
    <property type="entry name" value="HTH_LUXR"/>
    <property type="match status" value="1"/>
</dbReference>
<dbReference type="CDD" id="cd17535">
    <property type="entry name" value="REC_NarL-like"/>
    <property type="match status" value="1"/>
</dbReference>
<evidence type="ECO:0008006" key="10">
    <source>
        <dbReference type="Google" id="ProtNLM"/>
    </source>
</evidence>
<evidence type="ECO:0000256" key="2">
    <source>
        <dbReference type="ARBA" id="ARBA00023015"/>
    </source>
</evidence>
<feature type="modified residue" description="4-aspartylphosphate" evidence="5">
    <location>
        <position position="50"/>
    </location>
</feature>
<dbReference type="InterPro" id="IPR016032">
    <property type="entry name" value="Sig_transdc_resp-reg_C-effctor"/>
</dbReference>
<evidence type="ECO:0000256" key="1">
    <source>
        <dbReference type="ARBA" id="ARBA00022553"/>
    </source>
</evidence>
<comment type="caution">
    <text evidence="8">The sequence shown here is derived from an EMBL/GenBank/DDBJ whole genome shotgun (WGS) entry which is preliminary data.</text>
</comment>
<dbReference type="Gene3D" id="3.40.50.2300">
    <property type="match status" value="1"/>
</dbReference>
<dbReference type="PRINTS" id="PR00038">
    <property type="entry name" value="HTHLUXR"/>
</dbReference>
<dbReference type="SMART" id="SM00448">
    <property type="entry name" value="REC"/>
    <property type="match status" value="1"/>
</dbReference>
<name>A0A1E5P254_9ACTN</name>
<dbReference type="InterPro" id="IPR000792">
    <property type="entry name" value="Tscrpt_reg_LuxR_C"/>
</dbReference>
<accession>A0A1E5P254</accession>
<gene>
    <name evidence="8" type="ORF">AS594_03055</name>
</gene>
<evidence type="ECO:0000313" key="8">
    <source>
        <dbReference type="EMBL" id="OEJ23610.1"/>
    </source>
</evidence>
<keyword evidence="3" id="KW-0238">DNA-binding</keyword>
<dbReference type="PROSITE" id="PS50110">
    <property type="entry name" value="RESPONSE_REGULATORY"/>
    <property type="match status" value="1"/>
</dbReference>
<evidence type="ECO:0000256" key="3">
    <source>
        <dbReference type="ARBA" id="ARBA00023125"/>
    </source>
</evidence>
<dbReference type="InterPro" id="IPR011006">
    <property type="entry name" value="CheY-like_superfamily"/>
</dbReference>
<evidence type="ECO:0000259" key="7">
    <source>
        <dbReference type="PROSITE" id="PS50110"/>
    </source>
</evidence>
<dbReference type="InterPro" id="IPR001789">
    <property type="entry name" value="Sig_transdc_resp-reg_receiver"/>
</dbReference>
<dbReference type="InterPro" id="IPR039420">
    <property type="entry name" value="WalR-like"/>
</dbReference>
<evidence type="ECO:0000256" key="4">
    <source>
        <dbReference type="ARBA" id="ARBA00023163"/>
    </source>
</evidence>
<keyword evidence="1 5" id="KW-0597">Phosphoprotein</keyword>
<dbReference type="InterPro" id="IPR058245">
    <property type="entry name" value="NreC/VraR/RcsB-like_REC"/>
</dbReference>
<evidence type="ECO:0000313" key="9">
    <source>
        <dbReference type="Proteomes" id="UP000095759"/>
    </source>
</evidence>
<dbReference type="EMBL" id="MEHJ01000001">
    <property type="protein sequence ID" value="OEJ23610.1"/>
    <property type="molecule type" value="Genomic_DNA"/>
</dbReference>
<dbReference type="SUPFAM" id="SSF52172">
    <property type="entry name" value="CheY-like"/>
    <property type="match status" value="1"/>
</dbReference>
<reference evidence="8 9" key="1">
    <citation type="submission" date="2016-08" db="EMBL/GenBank/DDBJ databases">
        <title>Complete genome sequence of Streptomyces agglomeratus strain 6-3-2, a novel anti-MRSA actinomycete isolated from Wuli of Tebit, China.</title>
        <authorList>
            <person name="Chen X."/>
        </authorList>
    </citation>
    <scope>NUCLEOTIDE SEQUENCE [LARGE SCALE GENOMIC DNA]</scope>
    <source>
        <strain evidence="8 9">6-3-2</strain>
    </source>
</reference>
<dbReference type="AlphaFoldDB" id="A0A1E5P254"/>
<evidence type="ECO:0000256" key="5">
    <source>
        <dbReference type="PROSITE-ProRule" id="PRU00169"/>
    </source>
</evidence>
<dbReference type="PANTHER" id="PTHR43214">
    <property type="entry name" value="TWO-COMPONENT RESPONSE REGULATOR"/>
    <property type="match status" value="1"/>
</dbReference>
<sequence length="220" mass="22590">MVIVDDHEVFRNGLRDYAEVAGIQVVGEAGNAAEGVDVVLETEPDVVVMDLEMAGGDGLTAIRALAAERPGLPVVVVSGYDEGSRVSDALRAGAAGFVLKTCSAPALLAALGAAARGLTVLDQTARSHLFGALEAARTPTVGPFPSLSGRERQVLTLLAQGKEPSRIARELVLDPHTVHNYLSAVVRKLGVAGRNEAAEVARANGLGNGSGSLPGDLRPG</sequence>
<feature type="domain" description="HTH luxR-type" evidence="6">
    <location>
        <begin position="140"/>
        <end position="205"/>
    </location>
</feature>
<dbReference type="SUPFAM" id="SSF46894">
    <property type="entry name" value="C-terminal effector domain of the bipartite response regulators"/>
    <property type="match status" value="1"/>
</dbReference>
<dbReference type="Proteomes" id="UP000095759">
    <property type="component" value="Unassembled WGS sequence"/>
</dbReference>
<feature type="domain" description="Response regulatory" evidence="7">
    <location>
        <begin position="1"/>
        <end position="115"/>
    </location>
</feature>
<keyword evidence="2" id="KW-0805">Transcription regulation</keyword>
<dbReference type="CDD" id="cd06170">
    <property type="entry name" value="LuxR_C_like"/>
    <property type="match status" value="1"/>
</dbReference>
<dbReference type="GO" id="GO:0003677">
    <property type="term" value="F:DNA binding"/>
    <property type="evidence" value="ECO:0007669"/>
    <property type="project" value="UniProtKB-KW"/>
</dbReference>
<organism evidence="8 9">
    <name type="scientific">Streptomyces agglomeratus</name>
    <dbReference type="NCBI Taxonomy" id="285458"/>
    <lineage>
        <taxon>Bacteria</taxon>
        <taxon>Bacillati</taxon>
        <taxon>Actinomycetota</taxon>
        <taxon>Actinomycetes</taxon>
        <taxon>Kitasatosporales</taxon>
        <taxon>Streptomycetaceae</taxon>
        <taxon>Streptomyces</taxon>
    </lineage>
</organism>
<proteinExistence type="predicted"/>
<evidence type="ECO:0000259" key="6">
    <source>
        <dbReference type="PROSITE" id="PS50043"/>
    </source>
</evidence>
<dbReference type="GO" id="GO:0000160">
    <property type="term" value="P:phosphorelay signal transduction system"/>
    <property type="evidence" value="ECO:0007669"/>
    <property type="project" value="InterPro"/>
</dbReference>